<evidence type="ECO:0000256" key="1">
    <source>
        <dbReference type="ARBA" id="ARBA00004651"/>
    </source>
</evidence>
<dbReference type="AlphaFoldDB" id="A0A3N2D8B0"/>
<evidence type="ECO:0000256" key="3">
    <source>
        <dbReference type="ARBA" id="ARBA00022475"/>
    </source>
</evidence>
<dbReference type="OrthoDB" id="9773404at2"/>
<dbReference type="InterPro" id="IPR036259">
    <property type="entry name" value="MFS_trans_sf"/>
</dbReference>
<evidence type="ECO:0000256" key="6">
    <source>
        <dbReference type="ARBA" id="ARBA00023136"/>
    </source>
</evidence>
<feature type="transmembrane region" description="Helical" evidence="7">
    <location>
        <begin position="360"/>
        <end position="384"/>
    </location>
</feature>
<dbReference type="InterPro" id="IPR020846">
    <property type="entry name" value="MFS_dom"/>
</dbReference>
<evidence type="ECO:0000256" key="7">
    <source>
        <dbReference type="SAM" id="Phobius"/>
    </source>
</evidence>
<feature type="transmembrane region" description="Helical" evidence="7">
    <location>
        <begin position="301"/>
        <end position="320"/>
    </location>
</feature>
<keyword evidence="4 7" id="KW-0812">Transmembrane</keyword>
<dbReference type="CDD" id="cd06174">
    <property type="entry name" value="MFS"/>
    <property type="match status" value="1"/>
</dbReference>
<dbReference type="GO" id="GO:0022857">
    <property type="term" value="F:transmembrane transporter activity"/>
    <property type="evidence" value="ECO:0007669"/>
    <property type="project" value="InterPro"/>
</dbReference>
<evidence type="ECO:0000313" key="10">
    <source>
        <dbReference type="Proteomes" id="UP000275356"/>
    </source>
</evidence>
<evidence type="ECO:0000313" key="9">
    <source>
        <dbReference type="EMBL" id="ROR96023.1"/>
    </source>
</evidence>
<feature type="transmembrane region" description="Helical" evidence="7">
    <location>
        <begin position="87"/>
        <end position="105"/>
    </location>
</feature>
<evidence type="ECO:0000256" key="2">
    <source>
        <dbReference type="ARBA" id="ARBA00022448"/>
    </source>
</evidence>
<feature type="transmembrane region" description="Helical" evidence="7">
    <location>
        <begin position="404"/>
        <end position="426"/>
    </location>
</feature>
<evidence type="ECO:0000259" key="8">
    <source>
        <dbReference type="PROSITE" id="PS50850"/>
    </source>
</evidence>
<comment type="caution">
    <text evidence="9">The sequence shown here is derived from an EMBL/GenBank/DDBJ whole genome shotgun (WGS) entry which is preliminary data.</text>
</comment>
<comment type="subcellular location">
    <subcellularLocation>
        <location evidence="1">Cell membrane</location>
        <topology evidence="1">Multi-pass membrane protein</topology>
    </subcellularLocation>
</comment>
<protein>
    <submittedName>
        <fullName evidence="9">Sugar phosphate permease</fullName>
    </submittedName>
</protein>
<dbReference type="Pfam" id="PF07690">
    <property type="entry name" value="MFS_1"/>
    <property type="match status" value="1"/>
</dbReference>
<evidence type="ECO:0000256" key="5">
    <source>
        <dbReference type="ARBA" id="ARBA00022989"/>
    </source>
</evidence>
<feature type="transmembrane region" description="Helical" evidence="7">
    <location>
        <begin position="181"/>
        <end position="206"/>
    </location>
</feature>
<dbReference type="InterPro" id="IPR011701">
    <property type="entry name" value="MFS"/>
</dbReference>
<feature type="transmembrane region" description="Helical" evidence="7">
    <location>
        <begin position="227"/>
        <end position="250"/>
    </location>
</feature>
<dbReference type="InterPro" id="IPR050171">
    <property type="entry name" value="MFS_Transporters"/>
</dbReference>
<organism evidence="9 10">
    <name type="scientific">Salana multivorans</name>
    <dbReference type="NCBI Taxonomy" id="120377"/>
    <lineage>
        <taxon>Bacteria</taxon>
        <taxon>Bacillati</taxon>
        <taxon>Actinomycetota</taxon>
        <taxon>Actinomycetes</taxon>
        <taxon>Micrococcales</taxon>
        <taxon>Beutenbergiaceae</taxon>
        <taxon>Salana</taxon>
    </lineage>
</organism>
<dbReference type="SUPFAM" id="SSF103473">
    <property type="entry name" value="MFS general substrate transporter"/>
    <property type="match status" value="1"/>
</dbReference>
<keyword evidence="3" id="KW-1003">Cell membrane</keyword>
<name>A0A3N2D8B0_9MICO</name>
<feature type="domain" description="Major facilitator superfamily (MFS) profile" evidence="8">
    <location>
        <begin position="22"/>
        <end position="427"/>
    </location>
</feature>
<feature type="transmembrane region" description="Helical" evidence="7">
    <location>
        <begin position="111"/>
        <end position="130"/>
    </location>
</feature>
<dbReference type="Gene3D" id="1.20.1250.20">
    <property type="entry name" value="MFS general substrate transporter like domains"/>
    <property type="match status" value="2"/>
</dbReference>
<feature type="transmembrane region" description="Helical" evidence="7">
    <location>
        <begin position="20"/>
        <end position="39"/>
    </location>
</feature>
<keyword evidence="2" id="KW-0813">Transport</keyword>
<dbReference type="GO" id="GO:0005886">
    <property type="term" value="C:plasma membrane"/>
    <property type="evidence" value="ECO:0007669"/>
    <property type="project" value="UniProtKB-SubCell"/>
</dbReference>
<keyword evidence="6 7" id="KW-0472">Membrane</keyword>
<keyword evidence="10" id="KW-1185">Reference proteome</keyword>
<feature type="transmembrane region" description="Helical" evidence="7">
    <location>
        <begin position="59"/>
        <end position="80"/>
    </location>
</feature>
<dbReference type="PANTHER" id="PTHR23517">
    <property type="entry name" value="RESISTANCE PROTEIN MDTM, PUTATIVE-RELATED-RELATED"/>
    <property type="match status" value="1"/>
</dbReference>
<feature type="transmembrane region" description="Helical" evidence="7">
    <location>
        <begin position="270"/>
        <end position="289"/>
    </location>
</feature>
<reference evidence="9 10" key="1">
    <citation type="submission" date="2018-11" db="EMBL/GenBank/DDBJ databases">
        <title>Sequencing the genomes of 1000 actinobacteria strains.</title>
        <authorList>
            <person name="Klenk H.-P."/>
        </authorList>
    </citation>
    <scope>NUCLEOTIDE SEQUENCE [LARGE SCALE GENOMIC DNA]</scope>
    <source>
        <strain evidence="9 10">DSM 13521</strain>
    </source>
</reference>
<dbReference type="EMBL" id="RKHQ01000001">
    <property type="protein sequence ID" value="ROR96023.1"/>
    <property type="molecule type" value="Genomic_DNA"/>
</dbReference>
<feature type="transmembrane region" description="Helical" evidence="7">
    <location>
        <begin position="326"/>
        <end position="348"/>
    </location>
</feature>
<dbReference type="RefSeq" id="WP_123738259.1">
    <property type="nucleotide sequence ID" value="NZ_RKHQ01000001.1"/>
</dbReference>
<sequence length="462" mass="48680">MAKSARVEKSARELGAARRWIVLILVSMGSSTIYAPAYLKNTFYDAQLQALNITNVQVGQLMSAYAWTAVAVYLFSGLIADRMRMRTLSATGFFLTAILTFLYAMLPSFTILMLVFVGMGFSTILLWWGVRYKLVRLVSEEEEYSRNIGISYGFYGVAGLLIGVIGTTVLGAFSADPARAFQVFLVVIGILIATLGVLSLVFIPWFEGEVAPAGSGASSVKAVMGDAVAALRNPVVLLTSVTLFFVYFFYTCTSYTAPYMTALGADANVTNMVSVVRTYGITLLAGPIFGFLTHKAGKSSLVIWIGCAVAAVTFGIVAILPQSSGIIVTLAGLAIALGFISNGVFGIVSGMFTEGKVPLAAFGAATGVLSVIGFLPDTFSSIWLGSFLDRAEAAGDVTTAYPTIFWILAAIAAIAAVCALGLSAYVKANRARLDAAYEESERIAAEAAELAATGSTEAVGVA</sequence>
<dbReference type="Proteomes" id="UP000275356">
    <property type="component" value="Unassembled WGS sequence"/>
</dbReference>
<dbReference type="PROSITE" id="PS50850">
    <property type="entry name" value="MFS"/>
    <property type="match status" value="1"/>
</dbReference>
<proteinExistence type="predicted"/>
<feature type="transmembrane region" description="Helical" evidence="7">
    <location>
        <begin position="150"/>
        <end position="175"/>
    </location>
</feature>
<keyword evidence="5 7" id="KW-1133">Transmembrane helix</keyword>
<accession>A0A3N2D8B0</accession>
<gene>
    <name evidence="9" type="ORF">EDD28_0597</name>
</gene>
<dbReference type="PANTHER" id="PTHR23517:SF3">
    <property type="entry name" value="INTEGRAL MEMBRANE TRANSPORT PROTEIN"/>
    <property type="match status" value="1"/>
</dbReference>
<evidence type="ECO:0000256" key="4">
    <source>
        <dbReference type="ARBA" id="ARBA00022692"/>
    </source>
</evidence>